<feature type="transmembrane region" description="Helical" evidence="6">
    <location>
        <begin position="12"/>
        <end position="31"/>
    </location>
</feature>
<reference evidence="7" key="1">
    <citation type="journal article" date="2021" name="Proc. Natl. Acad. Sci. U.S.A.">
        <title>Global biogeography of chemosynthetic symbionts reveals both localized and globally distributed symbiont groups. .</title>
        <authorList>
            <person name="Osvatic J.T."/>
            <person name="Wilkins L.G.E."/>
            <person name="Leibrecht L."/>
            <person name="Leray M."/>
            <person name="Zauner S."/>
            <person name="Polzin J."/>
            <person name="Camacho Y."/>
            <person name="Gros O."/>
            <person name="van Gils J.A."/>
            <person name="Eisen J.A."/>
            <person name="Petersen J.M."/>
            <person name="Yuen B."/>
        </authorList>
    </citation>
    <scope>NUCLEOTIDE SEQUENCE</scope>
    <source>
        <strain evidence="7">MAGL173</strain>
    </source>
</reference>
<comment type="caution">
    <text evidence="7">The sequence shown here is derived from an EMBL/GenBank/DDBJ whole genome shotgun (WGS) entry which is preliminary data.</text>
</comment>
<evidence type="ECO:0000256" key="4">
    <source>
        <dbReference type="ARBA" id="ARBA00022989"/>
    </source>
</evidence>
<dbReference type="EMBL" id="JAEPDI010000015">
    <property type="protein sequence ID" value="MCG7940838.1"/>
    <property type="molecule type" value="Genomic_DNA"/>
</dbReference>
<evidence type="ECO:0000256" key="6">
    <source>
        <dbReference type="SAM" id="Phobius"/>
    </source>
</evidence>
<evidence type="ECO:0000256" key="1">
    <source>
        <dbReference type="ARBA" id="ARBA00004651"/>
    </source>
</evidence>
<gene>
    <name evidence="7" type="ORF">JAZ04_18535</name>
</gene>
<dbReference type="InterPro" id="IPR005171">
    <property type="entry name" value="Cyt_c_oxidase_su4_prok"/>
</dbReference>
<protein>
    <submittedName>
        <fullName evidence="7">Cytochrome C oxidase subunit IV family protein</fullName>
    </submittedName>
</protein>
<feature type="transmembrane region" description="Helical" evidence="6">
    <location>
        <begin position="73"/>
        <end position="92"/>
    </location>
</feature>
<name>A0A9E4K8K3_9GAMM</name>
<evidence type="ECO:0000256" key="3">
    <source>
        <dbReference type="ARBA" id="ARBA00022692"/>
    </source>
</evidence>
<proteinExistence type="predicted"/>
<feature type="transmembrane region" description="Helical" evidence="6">
    <location>
        <begin position="37"/>
        <end position="61"/>
    </location>
</feature>
<keyword evidence="2" id="KW-1003">Cell membrane</keyword>
<dbReference type="AlphaFoldDB" id="A0A9E4K8K3"/>
<organism evidence="7 8">
    <name type="scientific">Candidatus Thiodiazotropha lotti</name>
    <dbReference type="NCBI Taxonomy" id="2792787"/>
    <lineage>
        <taxon>Bacteria</taxon>
        <taxon>Pseudomonadati</taxon>
        <taxon>Pseudomonadota</taxon>
        <taxon>Gammaproteobacteria</taxon>
        <taxon>Chromatiales</taxon>
        <taxon>Sedimenticolaceae</taxon>
        <taxon>Candidatus Thiodiazotropha</taxon>
    </lineage>
</organism>
<evidence type="ECO:0000313" key="7">
    <source>
        <dbReference type="EMBL" id="MCG7940838.1"/>
    </source>
</evidence>
<evidence type="ECO:0000313" key="8">
    <source>
        <dbReference type="Proteomes" id="UP000886687"/>
    </source>
</evidence>
<keyword evidence="3 6" id="KW-0812">Transmembrane</keyword>
<evidence type="ECO:0000256" key="2">
    <source>
        <dbReference type="ARBA" id="ARBA00022475"/>
    </source>
</evidence>
<keyword evidence="5 6" id="KW-0472">Membrane</keyword>
<dbReference type="GO" id="GO:0005886">
    <property type="term" value="C:plasma membrane"/>
    <property type="evidence" value="ECO:0007669"/>
    <property type="project" value="UniProtKB-SubCell"/>
</dbReference>
<comment type="subcellular location">
    <subcellularLocation>
        <location evidence="1">Cell membrane</location>
        <topology evidence="1">Multi-pass membrane protein</topology>
    </subcellularLocation>
</comment>
<dbReference type="Proteomes" id="UP000886687">
    <property type="component" value="Unassembled WGS sequence"/>
</dbReference>
<keyword evidence="4 6" id="KW-1133">Transmembrane helix</keyword>
<sequence length="93" mass="10508">MKRLSELLGIRPCTLIYLLLISFSLTTFLVAKMGFSGLGLSLMVLFLALIKGQLVGSYFMGLGRVRGIWRWPVFIWLFIPGILIGMAFYLSYP</sequence>
<evidence type="ECO:0000256" key="5">
    <source>
        <dbReference type="ARBA" id="ARBA00023136"/>
    </source>
</evidence>
<dbReference type="Pfam" id="PF03626">
    <property type="entry name" value="COX4_pro"/>
    <property type="match status" value="1"/>
</dbReference>
<accession>A0A9E4K8K3</accession>